<dbReference type="InterPro" id="IPR029058">
    <property type="entry name" value="AB_hydrolase_fold"/>
</dbReference>
<protein>
    <submittedName>
        <fullName evidence="3">Alpha/beta fold hydrolase</fullName>
    </submittedName>
</protein>
<evidence type="ECO:0000256" key="1">
    <source>
        <dbReference type="ARBA" id="ARBA00022801"/>
    </source>
</evidence>
<dbReference type="PANTHER" id="PTHR43798:SF31">
    <property type="entry name" value="AB HYDROLASE SUPERFAMILY PROTEIN YCLE"/>
    <property type="match status" value="1"/>
</dbReference>
<keyword evidence="1 3" id="KW-0378">Hydrolase</keyword>
<dbReference type="Pfam" id="PF00561">
    <property type="entry name" value="Abhydrolase_1"/>
    <property type="match status" value="1"/>
</dbReference>
<name>A0A6I4SNW3_9SPHN</name>
<dbReference type="GO" id="GO:0016020">
    <property type="term" value="C:membrane"/>
    <property type="evidence" value="ECO:0007669"/>
    <property type="project" value="TreeGrafter"/>
</dbReference>
<keyword evidence="4" id="KW-1185">Reference proteome</keyword>
<dbReference type="GO" id="GO:0016787">
    <property type="term" value="F:hydrolase activity"/>
    <property type="evidence" value="ECO:0007669"/>
    <property type="project" value="UniProtKB-KW"/>
</dbReference>
<dbReference type="AlphaFoldDB" id="A0A6I4SNW3"/>
<evidence type="ECO:0000313" key="4">
    <source>
        <dbReference type="Proteomes" id="UP000468943"/>
    </source>
</evidence>
<dbReference type="OrthoDB" id="8680283at2"/>
<evidence type="ECO:0000313" key="3">
    <source>
        <dbReference type="EMBL" id="MXO57515.1"/>
    </source>
</evidence>
<accession>A0A6I4SNW3</accession>
<reference evidence="3 4" key="1">
    <citation type="submission" date="2019-12" db="EMBL/GenBank/DDBJ databases">
        <title>Genomic-based taxomic classification of the family Erythrobacteraceae.</title>
        <authorList>
            <person name="Xu L."/>
        </authorList>
    </citation>
    <scope>NUCLEOTIDE SEQUENCE [LARGE SCALE GENOMIC DNA]</scope>
    <source>
        <strain evidence="3 4">JCM 17802</strain>
    </source>
</reference>
<sequence length="326" mass="35680">MKTLAKIIAVVAGLLVLAFFIFRTPDSDPAEMRAKYGNSPSQFVELADGLTVHLRDEGPREAPAIILLHGSNSDLLTWDPWVERLKDDYRIVRFDQPGHGLTGASPDEDYSIETYVKAIGNVADKLGIENFYLGGNSMGGGHTLAYALAHPGRVEGMILVDASGPPRMQSADKDKDGNIGFTIARTPGLNQLMKHITPRSLIEQSLRQSVSNEAIVTPEAIDRYWEMLRYPGNRAATLARFTRIYEPFTAEQMAGLTMPALIIWGDQDALIPLAAGDWLDKNLPKSELVVFEGFGHLPMEEAPDASAQAVKSFMEKAVVRNSANTG</sequence>
<dbReference type="SUPFAM" id="SSF53474">
    <property type="entry name" value="alpha/beta-Hydrolases"/>
    <property type="match status" value="1"/>
</dbReference>
<dbReference type="EMBL" id="WTYS01000001">
    <property type="protein sequence ID" value="MXO57515.1"/>
    <property type="molecule type" value="Genomic_DNA"/>
</dbReference>
<dbReference type="Proteomes" id="UP000468943">
    <property type="component" value="Unassembled WGS sequence"/>
</dbReference>
<comment type="caution">
    <text evidence="3">The sequence shown here is derived from an EMBL/GenBank/DDBJ whole genome shotgun (WGS) entry which is preliminary data.</text>
</comment>
<dbReference type="InterPro" id="IPR000073">
    <property type="entry name" value="AB_hydrolase_1"/>
</dbReference>
<organism evidence="3 4">
    <name type="scientific">Pontixanthobacter gangjinensis</name>
    <dbReference type="NCBI Taxonomy" id="1028742"/>
    <lineage>
        <taxon>Bacteria</taxon>
        <taxon>Pseudomonadati</taxon>
        <taxon>Pseudomonadota</taxon>
        <taxon>Alphaproteobacteria</taxon>
        <taxon>Sphingomonadales</taxon>
        <taxon>Erythrobacteraceae</taxon>
        <taxon>Pontixanthobacter</taxon>
    </lineage>
</organism>
<evidence type="ECO:0000259" key="2">
    <source>
        <dbReference type="Pfam" id="PF00561"/>
    </source>
</evidence>
<dbReference type="RefSeq" id="WP_160598585.1">
    <property type="nucleotide sequence ID" value="NZ_WTYS01000001.1"/>
</dbReference>
<dbReference type="PRINTS" id="PR00111">
    <property type="entry name" value="ABHYDROLASE"/>
</dbReference>
<proteinExistence type="predicted"/>
<dbReference type="Gene3D" id="3.40.50.1820">
    <property type="entry name" value="alpha/beta hydrolase"/>
    <property type="match status" value="1"/>
</dbReference>
<dbReference type="InterPro" id="IPR050266">
    <property type="entry name" value="AB_hydrolase_sf"/>
</dbReference>
<dbReference type="PANTHER" id="PTHR43798">
    <property type="entry name" value="MONOACYLGLYCEROL LIPASE"/>
    <property type="match status" value="1"/>
</dbReference>
<feature type="domain" description="AB hydrolase-1" evidence="2">
    <location>
        <begin position="63"/>
        <end position="303"/>
    </location>
</feature>
<gene>
    <name evidence="3" type="ORF">GRI36_11565</name>
</gene>